<sequence length="328" mass="36834">MDNSNRNEGASGSSSNMDFDLEALRKYFQDKLGLSKSESVPAVPPKLENANIESIVKYIQSGDNKNPLRLDTFPAAGIPDFRSPGSGLYDNLEKYKLPHPMAIFELDYFKHRPEAFYTLAKELYPGSFKPTPCHYFLKLLHQKNLLLRHFTQNIDNLERIAGLPDDKLVEAHGSFHTSHCLTCRKDYSVAWMKERIFAEVIPTCEKCNGLVKPDIVFFGENLPSRYFHRVDVDFPKADLLLIMGTSLVVQPFCSLVDNAPPHCPRLLINKEKVGVGSRNPLMGLLGLSEGLGFDNENNVRDVFLEGDCDSGCQKLADMLGWGVSYSLL</sequence>
<dbReference type="GO" id="GO:0070403">
    <property type="term" value="F:NAD+ binding"/>
    <property type="evidence" value="ECO:0007669"/>
    <property type="project" value="UniProtKB-UniRule"/>
</dbReference>
<dbReference type="InterPro" id="IPR026591">
    <property type="entry name" value="Sirtuin_cat_small_dom_sf"/>
</dbReference>
<feature type="binding site" evidence="10">
    <location>
        <begin position="269"/>
        <end position="271"/>
    </location>
    <ligand>
        <name>NAD(+)</name>
        <dbReference type="ChEBI" id="CHEBI:57540"/>
    </ligand>
</feature>
<dbReference type="GO" id="GO:0008270">
    <property type="term" value="F:zinc ion binding"/>
    <property type="evidence" value="ECO:0007669"/>
    <property type="project" value="UniProtKB-UniRule"/>
</dbReference>
<dbReference type="PIRSF" id="PIRSF037938">
    <property type="entry name" value="SIR2_euk"/>
    <property type="match status" value="1"/>
</dbReference>
<feature type="binding site" evidence="11 12">
    <location>
        <position position="204"/>
    </location>
    <ligand>
        <name>Zn(2+)</name>
        <dbReference type="ChEBI" id="CHEBI:29105"/>
    </ligand>
</feature>
<evidence type="ECO:0000256" key="8">
    <source>
        <dbReference type="PIRNR" id="PIRNR037938"/>
    </source>
</evidence>
<keyword evidence="14" id="KW-1185">Reference proteome</keyword>
<dbReference type="PROSITE" id="PS50305">
    <property type="entry name" value="SIRTUIN"/>
    <property type="match status" value="1"/>
</dbReference>
<evidence type="ECO:0000256" key="6">
    <source>
        <dbReference type="ARBA" id="ARBA00048378"/>
    </source>
</evidence>
<evidence type="ECO:0000313" key="15">
    <source>
        <dbReference type="RefSeq" id="XP_026679859.1"/>
    </source>
</evidence>
<gene>
    <name evidence="15" type="primary">LOC103509822</name>
</gene>
<dbReference type="GO" id="GO:0005634">
    <property type="term" value="C:nucleus"/>
    <property type="evidence" value="ECO:0007669"/>
    <property type="project" value="TreeGrafter"/>
</dbReference>
<evidence type="ECO:0000256" key="11">
    <source>
        <dbReference type="PIRSR" id="PIRSR037938-3"/>
    </source>
</evidence>
<dbReference type="CDD" id="cd01408">
    <property type="entry name" value="SIRT1"/>
    <property type="match status" value="1"/>
</dbReference>
<dbReference type="Gene3D" id="3.40.50.1220">
    <property type="entry name" value="TPP-binding domain"/>
    <property type="match status" value="1"/>
</dbReference>
<feature type="binding site" evidence="10">
    <location>
        <begin position="80"/>
        <end position="82"/>
    </location>
    <ligand>
        <name>NAD(+)</name>
        <dbReference type="ChEBI" id="CHEBI:57540"/>
    </ligand>
</feature>
<dbReference type="GeneID" id="103509822"/>
<keyword evidence="2 8" id="KW-0808">Transferase</keyword>
<evidence type="ECO:0000256" key="1">
    <source>
        <dbReference type="ARBA" id="ARBA00006924"/>
    </source>
</evidence>
<feature type="binding site" evidence="11 12">
    <location>
        <position position="180"/>
    </location>
    <ligand>
        <name>Zn(2+)</name>
        <dbReference type="ChEBI" id="CHEBI:29105"/>
    </ligand>
</feature>
<feature type="binding site" evidence="10">
    <location>
        <begin position="152"/>
        <end position="155"/>
    </location>
    <ligand>
        <name>NAD(+)</name>
        <dbReference type="ChEBI" id="CHEBI:57540"/>
    </ligand>
</feature>
<dbReference type="SUPFAM" id="SSF52467">
    <property type="entry name" value="DHS-like NAD/FAD-binding domain"/>
    <property type="match status" value="1"/>
</dbReference>
<evidence type="ECO:0000256" key="10">
    <source>
        <dbReference type="PIRSR" id="PIRSR037938-2"/>
    </source>
</evidence>
<dbReference type="EC" id="2.3.1.286" evidence="8"/>
<dbReference type="KEGG" id="dci:103509822"/>
<feature type="binding site" evidence="11 12">
    <location>
        <position position="183"/>
    </location>
    <ligand>
        <name>Zn(2+)</name>
        <dbReference type="ChEBI" id="CHEBI:29105"/>
    </ligand>
</feature>
<accession>A0A3Q0IUD6</accession>
<dbReference type="InterPro" id="IPR003000">
    <property type="entry name" value="Sirtuin"/>
</dbReference>
<proteinExistence type="inferred from homology"/>
<evidence type="ECO:0000256" key="7">
    <source>
        <dbReference type="ARBA" id="ARBA00048905"/>
    </source>
</evidence>
<name>A0A3Q0IUD6_DIACI</name>
<reference evidence="15" key="1">
    <citation type="submission" date="2025-08" db="UniProtKB">
        <authorList>
            <consortium name="RefSeq"/>
        </authorList>
    </citation>
    <scope>IDENTIFICATION</scope>
</reference>
<dbReference type="InterPro" id="IPR029035">
    <property type="entry name" value="DHS-like_NAD/FAD-binding_dom"/>
</dbReference>
<dbReference type="PaxDb" id="121845-A0A3Q0IUD6"/>
<evidence type="ECO:0000256" key="9">
    <source>
        <dbReference type="PIRSR" id="PIRSR037938-1"/>
    </source>
</evidence>
<dbReference type="GO" id="GO:0140773">
    <property type="term" value="F:NAD-dependent protein demyristoylase activity"/>
    <property type="evidence" value="ECO:0007669"/>
    <property type="project" value="RHEA"/>
</dbReference>
<comment type="catalytic activity">
    <reaction evidence="8">
        <text>N(6)-acetyl-L-lysyl-[protein] + NAD(+) + H2O = 2''-O-acetyl-ADP-D-ribose + nicotinamide + L-lysyl-[protein]</text>
        <dbReference type="Rhea" id="RHEA:43636"/>
        <dbReference type="Rhea" id="RHEA-COMP:9752"/>
        <dbReference type="Rhea" id="RHEA-COMP:10731"/>
        <dbReference type="ChEBI" id="CHEBI:15377"/>
        <dbReference type="ChEBI" id="CHEBI:17154"/>
        <dbReference type="ChEBI" id="CHEBI:29969"/>
        <dbReference type="ChEBI" id="CHEBI:57540"/>
        <dbReference type="ChEBI" id="CHEBI:61930"/>
        <dbReference type="ChEBI" id="CHEBI:83767"/>
        <dbReference type="EC" id="2.3.1.286"/>
    </reaction>
</comment>
<comment type="catalytic activity">
    <reaction evidence="6">
        <text>N(6)-hexadecanoyl-L-lysyl-[protein] + NAD(+) + H2O = 2''-O-hexadecanoyl-ADP-D-ribose + nicotinamide + L-lysyl-[protein]</text>
        <dbReference type="Rhea" id="RHEA:70563"/>
        <dbReference type="Rhea" id="RHEA-COMP:9752"/>
        <dbReference type="Rhea" id="RHEA-COMP:14175"/>
        <dbReference type="ChEBI" id="CHEBI:15377"/>
        <dbReference type="ChEBI" id="CHEBI:17154"/>
        <dbReference type="ChEBI" id="CHEBI:29969"/>
        <dbReference type="ChEBI" id="CHEBI:57540"/>
        <dbReference type="ChEBI" id="CHEBI:138936"/>
        <dbReference type="ChEBI" id="CHEBI:189673"/>
    </reaction>
    <physiologicalReaction direction="left-to-right" evidence="6">
        <dbReference type="Rhea" id="RHEA:70564"/>
    </physiologicalReaction>
</comment>
<evidence type="ECO:0000256" key="5">
    <source>
        <dbReference type="ARBA" id="ARBA00023027"/>
    </source>
</evidence>
<dbReference type="RefSeq" id="XP_026679859.1">
    <property type="nucleotide sequence ID" value="XM_026824058.1"/>
</dbReference>
<protein>
    <recommendedName>
        <fullName evidence="8">NAD-dependent protein deacetylase</fullName>
        <ecNumber evidence="8">2.3.1.286</ecNumber>
    </recommendedName>
</protein>
<dbReference type="PANTHER" id="PTHR11085:SF6">
    <property type="entry name" value="NAD-DEPENDENT PROTEIN DEACETYLASE SIRTUIN-2"/>
    <property type="match status" value="1"/>
</dbReference>
<dbReference type="STRING" id="121845.A0A3Q0IUD6"/>
<evidence type="ECO:0000256" key="4">
    <source>
        <dbReference type="ARBA" id="ARBA00022833"/>
    </source>
</evidence>
<dbReference type="InterPro" id="IPR017328">
    <property type="entry name" value="Sirtuin_class_I"/>
</dbReference>
<feature type="binding site" evidence="10">
    <location>
        <begin position="245"/>
        <end position="246"/>
    </location>
    <ligand>
        <name>NAD(+)</name>
        <dbReference type="ChEBI" id="CHEBI:57540"/>
    </ligand>
</feature>
<feature type="binding site" evidence="10">
    <location>
        <position position="308"/>
    </location>
    <ligand>
        <name>NAD(+)</name>
        <dbReference type="ChEBI" id="CHEBI:57540"/>
    </ligand>
</feature>
<evidence type="ECO:0000256" key="12">
    <source>
        <dbReference type="PROSITE-ProRule" id="PRU00236"/>
    </source>
</evidence>
<organism evidence="14 15">
    <name type="scientific">Diaphorina citri</name>
    <name type="common">Asian citrus psyllid</name>
    <dbReference type="NCBI Taxonomy" id="121845"/>
    <lineage>
        <taxon>Eukaryota</taxon>
        <taxon>Metazoa</taxon>
        <taxon>Ecdysozoa</taxon>
        <taxon>Arthropoda</taxon>
        <taxon>Hexapoda</taxon>
        <taxon>Insecta</taxon>
        <taxon>Pterygota</taxon>
        <taxon>Neoptera</taxon>
        <taxon>Paraneoptera</taxon>
        <taxon>Hemiptera</taxon>
        <taxon>Sternorrhyncha</taxon>
        <taxon>Psylloidea</taxon>
        <taxon>Psyllidae</taxon>
        <taxon>Diaphorininae</taxon>
        <taxon>Diaphorina</taxon>
    </lineage>
</organism>
<feature type="binding site" evidence="11 12">
    <location>
        <position position="207"/>
    </location>
    <ligand>
        <name>Zn(2+)</name>
        <dbReference type="ChEBI" id="CHEBI:29105"/>
    </ligand>
</feature>
<comment type="similarity">
    <text evidence="1 8">Belongs to the sirtuin family. Class I subfamily.</text>
</comment>
<comment type="catalytic activity">
    <reaction evidence="7">
        <text>N(6)-tetradecanoyl-L-lysyl-[protein] + NAD(+) + H2O = 2''-O-tetradecanoyl-ADP-D-ribose + nicotinamide + L-lysyl-[protein]</text>
        <dbReference type="Rhea" id="RHEA:70567"/>
        <dbReference type="Rhea" id="RHEA-COMP:9752"/>
        <dbReference type="Rhea" id="RHEA-COMP:15437"/>
        <dbReference type="ChEBI" id="CHEBI:15377"/>
        <dbReference type="ChEBI" id="CHEBI:17154"/>
        <dbReference type="ChEBI" id="CHEBI:29969"/>
        <dbReference type="ChEBI" id="CHEBI:57540"/>
        <dbReference type="ChEBI" id="CHEBI:141129"/>
        <dbReference type="ChEBI" id="CHEBI:189674"/>
    </reaction>
    <physiologicalReaction direction="left-to-right" evidence="7">
        <dbReference type="Rhea" id="RHEA:70568"/>
    </physiologicalReaction>
</comment>
<dbReference type="Pfam" id="PF02146">
    <property type="entry name" value="SIR2"/>
    <property type="match status" value="1"/>
</dbReference>
<dbReference type="AlphaFoldDB" id="A0A3Q0IUD6"/>
<keyword evidence="3 8" id="KW-0479">Metal-binding</keyword>
<dbReference type="Gene3D" id="3.30.1600.10">
    <property type="entry name" value="SIR2/SIRT2 'Small Domain"/>
    <property type="match status" value="1"/>
</dbReference>
<evidence type="ECO:0000259" key="13">
    <source>
        <dbReference type="PROSITE" id="PS50305"/>
    </source>
</evidence>
<comment type="cofactor">
    <cofactor evidence="11">
        <name>Zn(2+)</name>
        <dbReference type="ChEBI" id="CHEBI:29105"/>
    </cofactor>
    <text evidence="11">Binds 1 zinc ion per subunit.</text>
</comment>
<evidence type="ECO:0000256" key="2">
    <source>
        <dbReference type="ARBA" id="ARBA00022679"/>
    </source>
</evidence>
<feature type="active site" description="Proton acceptor" evidence="9 12">
    <location>
        <position position="172"/>
    </location>
</feature>
<feature type="domain" description="Deacetylase sirtuin-type" evidence="13">
    <location>
        <begin position="44"/>
        <end position="322"/>
    </location>
</feature>
<dbReference type="GO" id="GO:0017136">
    <property type="term" value="F:histone deacetylase activity, NAD-dependent"/>
    <property type="evidence" value="ECO:0007669"/>
    <property type="project" value="InterPro"/>
</dbReference>
<keyword evidence="4 8" id="KW-0862">Zinc</keyword>
<evidence type="ECO:0000256" key="3">
    <source>
        <dbReference type="ARBA" id="ARBA00022723"/>
    </source>
</evidence>
<evidence type="ECO:0000313" key="14">
    <source>
        <dbReference type="Proteomes" id="UP000079169"/>
    </source>
</evidence>
<dbReference type="InterPro" id="IPR026590">
    <property type="entry name" value="Ssirtuin_cat_dom"/>
</dbReference>
<keyword evidence="5 8" id="KW-0520">NAD</keyword>
<dbReference type="Proteomes" id="UP000079169">
    <property type="component" value="Unplaced"/>
</dbReference>
<dbReference type="PANTHER" id="PTHR11085">
    <property type="entry name" value="NAD-DEPENDENT PROTEIN DEACYLASE SIRTUIN-5, MITOCHONDRIAL-RELATED"/>
    <property type="match status" value="1"/>
</dbReference>
<dbReference type="InterPro" id="IPR050134">
    <property type="entry name" value="NAD-dep_sirtuin_deacylases"/>
</dbReference>
<dbReference type="GO" id="GO:0140774">
    <property type="term" value="F:NAD-dependent protein depalmitoylase activity"/>
    <property type="evidence" value="ECO:0007669"/>
    <property type="project" value="RHEA"/>
</dbReference>